<gene>
    <name evidence="1" type="ORF">PVK37_10005</name>
</gene>
<dbReference type="Proteomes" id="UP001219605">
    <property type="component" value="Chromosome"/>
</dbReference>
<keyword evidence="2" id="KW-1185">Reference proteome</keyword>
<evidence type="ECO:0000313" key="1">
    <source>
        <dbReference type="EMBL" id="WDZ86694.1"/>
    </source>
</evidence>
<sequence length="234" mass="24903">MSALAFAIPEIAKRTGRDVIVVGGLAVICRLARPYRATSDLDTVDRRHANAPAQLELLLASGAAPSGPSGAMIPTDAGQVQVDILEVTDADLAHLPDDPTDRLHVMSHAWAASSATPVTIRATPAPDLAVDVAEPGPLVAMKLQSIMNRGQAKEGTDLLDIIRLCLDPLAGPTLLGQLATGEPQLREDAARHARRWFDQHAQRSLPIIRAIPEGRDVQLDDLRLVGELLEGALT</sequence>
<name>A0ABY7ZY78_9ACTN</name>
<protein>
    <recommendedName>
        <fullName evidence="3">Nucleotidyl transferase AbiEii toxin, Type IV TA system</fullName>
    </recommendedName>
</protein>
<dbReference type="EMBL" id="CP118615">
    <property type="protein sequence ID" value="WDZ86694.1"/>
    <property type="molecule type" value="Genomic_DNA"/>
</dbReference>
<evidence type="ECO:0000313" key="2">
    <source>
        <dbReference type="Proteomes" id="UP001219605"/>
    </source>
</evidence>
<dbReference type="RefSeq" id="WP_275033543.1">
    <property type="nucleotide sequence ID" value="NZ_CP118615.1"/>
</dbReference>
<organism evidence="1 2">
    <name type="scientific">Micromonospora cathayae</name>
    <dbReference type="NCBI Taxonomy" id="3028804"/>
    <lineage>
        <taxon>Bacteria</taxon>
        <taxon>Bacillati</taxon>
        <taxon>Actinomycetota</taxon>
        <taxon>Actinomycetes</taxon>
        <taxon>Micromonosporales</taxon>
        <taxon>Micromonosporaceae</taxon>
        <taxon>Micromonospora</taxon>
    </lineage>
</organism>
<proteinExistence type="predicted"/>
<evidence type="ECO:0008006" key="3">
    <source>
        <dbReference type="Google" id="ProtNLM"/>
    </source>
</evidence>
<reference evidence="1 2" key="1">
    <citation type="submission" date="2023-02" db="EMBL/GenBank/DDBJ databases">
        <authorList>
            <person name="Mo P."/>
        </authorList>
    </citation>
    <scope>NUCLEOTIDE SEQUENCE [LARGE SCALE GENOMIC DNA]</scope>
    <source>
        <strain evidence="1 2">HUAS 3</strain>
    </source>
</reference>
<accession>A0ABY7ZY78</accession>